<dbReference type="OrthoDB" id="416454at2759"/>
<keyword evidence="1" id="KW-1185">Reference proteome</keyword>
<protein>
    <submittedName>
        <fullName evidence="2">Uncharacterized protein LOC117347166</fullName>
    </submittedName>
</protein>
<organism evidence="1 2">
    <name type="scientific">Geotrypetes seraphini</name>
    <name type="common">Gaboon caecilian</name>
    <name type="synonym">Caecilia seraphini</name>
    <dbReference type="NCBI Taxonomy" id="260995"/>
    <lineage>
        <taxon>Eukaryota</taxon>
        <taxon>Metazoa</taxon>
        <taxon>Chordata</taxon>
        <taxon>Craniata</taxon>
        <taxon>Vertebrata</taxon>
        <taxon>Euteleostomi</taxon>
        <taxon>Amphibia</taxon>
        <taxon>Gymnophiona</taxon>
        <taxon>Geotrypetes</taxon>
    </lineage>
</organism>
<proteinExistence type="predicted"/>
<dbReference type="AlphaFoldDB" id="A0A6P8NRX3"/>
<sequence>MQKHQHLWIRKITATASIPRCTRTVTTITAKDQVRSLGIFLDANSSLSNYISQVVSSSFYNLRQLRKIRIYFSEFGFTQLLYALVLSCMDYCNALFSGLTAKNEQHLQCVQNAANRLLKKTSVRATLSPGSVGGSLAACSQTLYLQRPYASVQIFARHGIRLHDDQAPSVCARQVHPLPERNTSHSTPGSCPSTEDCHTTFLRPLHNEPLESTAPADQIL</sequence>
<evidence type="ECO:0000313" key="1">
    <source>
        <dbReference type="Proteomes" id="UP000515159"/>
    </source>
</evidence>
<gene>
    <name evidence="2" type="primary">LOC117347166</name>
</gene>
<evidence type="ECO:0000313" key="2">
    <source>
        <dbReference type="RefSeq" id="XP_033773569.1"/>
    </source>
</evidence>
<dbReference type="Proteomes" id="UP000515159">
    <property type="component" value="Chromosome 13"/>
</dbReference>
<accession>A0A6P8NRX3</accession>
<dbReference type="RefSeq" id="XP_033773569.1">
    <property type="nucleotide sequence ID" value="XM_033917678.1"/>
</dbReference>
<dbReference type="KEGG" id="gsh:117347166"/>
<dbReference type="InParanoid" id="A0A6P8NRX3"/>
<dbReference type="GeneID" id="117347166"/>
<reference evidence="2" key="1">
    <citation type="submission" date="2025-08" db="UniProtKB">
        <authorList>
            <consortium name="RefSeq"/>
        </authorList>
    </citation>
    <scope>IDENTIFICATION</scope>
</reference>
<name>A0A6P8NRX3_GEOSA</name>